<evidence type="ECO:0000256" key="1">
    <source>
        <dbReference type="SAM" id="MobiDB-lite"/>
    </source>
</evidence>
<reference evidence="2 3" key="1">
    <citation type="submission" date="2019-05" db="EMBL/GenBank/DDBJ databases">
        <title>Another draft genome of Portunus trituberculatus and its Hox gene families provides insights of decapod evolution.</title>
        <authorList>
            <person name="Jeong J.-H."/>
            <person name="Song I."/>
            <person name="Kim S."/>
            <person name="Choi T."/>
            <person name="Kim D."/>
            <person name="Ryu S."/>
            <person name="Kim W."/>
        </authorList>
    </citation>
    <scope>NUCLEOTIDE SEQUENCE [LARGE SCALE GENOMIC DNA]</scope>
    <source>
        <tissue evidence="2">Muscle</tissue>
    </source>
</reference>
<proteinExistence type="predicted"/>
<keyword evidence="3" id="KW-1185">Reference proteome</keyword>
<comment type="caution">
    <text evidence="2">The sequence shown here is derived from an EMBL/GenBank/DDBJ whole genome shotgun (WGS) entry which is preliminary data.</text>
</comment>
<gene>
    <name evidence="2" type="ORF">E2C01_004118</name>
</gene>
<name>A0A5B7CRJ7_PORTR</name>
<dbReference type="AlphaFoldDB" id="A0A5B7CRJ7"/>
<evidence type="ECO:0000313" key="3">
    <source>
        <dbReference type="Proteomes" id="UP000324222"/>
    </source>
</evidence>
<protein>
    <submittedName>
        <fullName evidence="2">Uncharacterized protein</fullName>
    </submittedName>
</protein>
<evidence type="ECO:0000313" key="2">
    <source>
        <dbReference type="EMBL" id="MPC11451.1"/>
    </source>
</evidence>
<dbReference type="Proteomes" id="UP000324222">
    <property type="component" value="Unassembled WGS sequence"/>
</dbReference>
<accession>A0A5B7CRJ7</accession>
<feature type="region of interest" description="Disordered" evidence="1">
    <location>
        <begin position="1"/>
        <end position="47"/>
    </location>
</feature>
<organism evidence="2 3">
    <name type="scientific">Portunus trituberculatus</name>
    <name type="common">Swimming crab</name>
    <name type="synonym">Neptunus trituberculatus</name>
    <dbReference type="NCBI Taxonomy" id="210409"/>
    <lineage>
        <taxon>Eukaryota</taxon>
        <taxon>Metazoa</taxon>
        <taxon>Ecdysozoa</taxon>
        <taxon>Arthropoda</taxon>
        <taxon>Crustacea</taxon>
        <taxon>Multicrustacea</taxon>
        <taxon>Malacostraca</taxon>
        <taxon>Eumalacostraca</taxon>
        <taxon>Eucarida</taxon>
        <taxon>Decapoda</taxon>
        <taxon>Pleocyemata</taxon>
        <taxon>Brachyura</taxon>
        <taxon>Eubrachyura</taxon>
        <taxon>Portunoidea</taxon>
        <taxon>Portunidae</taxon>
        <taxon>Portuninae</taxon>
        <taxon>Portunus</taxon>
    </lineage>
</organism>
<dbReference type="EMBL" id="VSRR010000163">
    <property type="protein sequence ID" value="MPC11451.1"/>
    <property type="molecule type" value="Genomic_DNA"/>
</dbReference>
<sequence>MVTASNRSSGESKEDKKGGAPSNGHVSSQCEGRQKDGGELNTTSFMFSRPRPPVCWPSLGGSGASGVWVLVLG</sequence>